<dbReference type="InterPro" id="IPR042099">
    <property type="entry name" value="ANL_N_sf"/>
</dbReference>
<keyword evidence="9" id="KW-1185">Reference proteome</keyword>
<dbReference type="GO" id="GO:0016020">
    <property type="term" value="C:membrane"/>
    <property type="evidence" value="ECO:0007669"/>
    <property type="project" value="TreeGrafter"/>
</dbReference>
<gene>
    <name evidence="8" type="ORF">LWI28_025462</name>
</gene>
<dbReference type="GO" id="GO:0004467">
    <property type="term" value="F:long-chain fatty acid-CoA ligase activity"/>
    <property type="evidence" value="ECO:0007669"/>
    <property type="project" value="UniProtKB-ARBA"/>
</dbReference>
<proteinExistence type="inferred from homology"/>
<reference evidence="8" key="2">
    <citation type="submission" date="2023-02" db="EMBL/GenBank/DDBJ databases">
        <authorList>
            <person name="Swenson N.G."/>
            <person name="Wegrzyn J.L."/>
            <person name="Mcevoy S.L."/>
        </authorList>
    </citation>
    <scope>NUCLEOTIDE SEQUENCE</scope>
    <source>
        <strain evidence="8">91603</strain>
        <tissue evidence="8">Leaf</tissue>
    </source>
</reference>
<comment type="similarity">
    <text evidence="3">Belongs to the ATP-dependent AMP-binding enzyme family.</text>
</comment>
<keyword evidence="6" id="KW-0067">ATP-binding</keyword>
<evidence type="ECO:0000256" key="5">
    <source>
        <dbReference type="ARBA" id="ARBA00022741"/>
    </source>
</evidence>
<dbReference type="SUPFAM" id="SSF56801">
    <property type="entry name" value="Acetyl-CoA synthetase-like"/>
    <property type="match status" value="1"/>
</dbReference>
<dbReference type="PANTHER" id="PTHR43272">
    <property type="entry name" value="LONG-CHAIN-FATTY-ACID--COA LIGASE"/>
    <property type="match status" value="1"/>
</dbReference>
<comment type="cofactor">
    <cofactor evidence="1">
        <name>Mg(2+)</name>
        <dbReference type="ChEBI" id="CHEBI:18420"/>
    </cofactor>
</comment>
<keyword evidence="5" id="KW-0547">Nucleotide-binding</keyword>
<evidence type="ECO:0000259" key="7">
    <source>
        <dbReference type="Pfam" id="PF00501"/>
    </source>
</evidence>
<sequence>MAAVPAILDRVRDGVRKKKGSSNFGRSHPVLCFLVVPHFLGILKDFNICLGAPIGQGYGLTETCAGGTFSEFDDTSVGRVGAPLPCSYIKLINWPEGGYLTSDSPMPRGEIIIGGPNVTLGYFKNEEKTKEVYKVDERGMRWFYTGDIGQFHGDGCLEIIDRKKHCRSCSQCEPICRQYMLHADPFHSYCVALVVAAQHAVEDWAANQGIVYADFAELCDKEETVKEVHASLVKAAKMHAWRSLRSLRRSYCYLTRGLQKLVWLLQPSRLRERPLERHLLMSLQSL</sequence>
<evidence type="ECO:0000256" key="6">
    <source>
        <dbReference type="ARBA" id="ARBA00022840"/>
    </source>
</evidence>
<evidence type="ECO:0000256" key="4">
    <source>
        <dbReference type="ARBA" id="ARBA00022598"/>
    </source>
</evidence>
<evidence type="ECO:0000256" key="3">
    <source>
        <dbReference type="ARBA" id="ARBA00006432"/>
    </source>
</evidence>
<dbReference type="GO" id="GO:0005783">
    <property type="term" value="C:endoplasmic reticulum"/>
    <property type="evidence" value="ECO:0007669"/>
    <property type="project" value="TreeGrafter"/>
</dbReference>
<dbReference type="EMBL" id="JAJSOW010000001">
    <property type="protein sequence ID" value="KAI9201571.1"/>
    <property type="molecule type" value="Genomic_DNA"/>
</dbReference>
<name>A0AAD5P6G1_ACENE</name>
<dbReference type="AlphaFoldDB" id="A0AAD5P6G1"/>
<evidence type="ECO:0000256" key="2">
    <source>
        <dbReference type="ARBA" id="ARBA00004872"/>
    </source>
</evidence>
<evidence type="ECO:0000313" key="9">
    <source>
        <dbReference type="Proteomes" id="UP001064489"/>
    </source>
</evidence>
<dbReference type="GO" id="GO:0005524">
    <property type="term" value="F:ATP binding"/>
    <property type="evidence" value="ECO:0007669"/>
    <property type="project" value="UniProtKB-KW"/>
</dbReference>
<protein>
    <recommendedName>
        <fullName evidence="7">AMP-dependent synthetase/ligase domain-containing protein</fullName>
    </recommendedName>
</protein>
<dbReference type="Gene3D" id="3.40.50.12780">
    <property type="entry name" value="N-terminal domain of ligase-like"/>
    <property type="match status" value="1"/>
</dbReference>
<dbReference type="InterPro" id="IPR000873">
    <property type="entry name" value="AMP-dep_synth/lig_dom"/>
</dbReference>
<dbReference type="Pfam" id="PF00501">
    <property type="entry name" value="AMP-binding"/>
    <property type="match status" value="1"/>
</dbReference>
<comment type="caution">
    <text evidence="8">The sequence shown here is derived from an EMBL/GenBank/DDBJ whole genome shotgun (WGS) entry which is preliminary data.</text>
</comment>
<evidence type="ECO:0000313" key="8">
    <source>
        <dbReference type="EMBL" id="KAI9201571.1"/>
    </source>
</evidence>
<comment type="pathway">
    <text evidence="2">Lipid metabolism; fatty acid metabolism.</text>
</comment>
<feature type="domain" description="AMP-dependent synthetase/ligase" evidence="7">
    <location>
        <begin position="1"/>
        <end position="123"/>
    </location>
</feature>
<accession>A0AAD5P6G1</accession>
<evidence type="ECO:0000256" key="1">
    <source>
        <dbReference type="ARBA" id="ARBA00001946"/>
    </source>
</evidence>
<dbReference type="Proteomes" id="UP001064489">
    <property type="component" value="Chromosome 9"/>
</dbReference>
<keyword evidence="4" id="KW-0436">Ligase</keyword>
<reference evidence="8" key="1">
    <citation type="journal article" date="2022" name="Plant J.">
        <title>Strategies of tolerance reflected in two North American maple genomes.</title>
        <authorList>
            <person name="McEvoy S.L."/>
            <person name="Sezen U.U."/>
            <person name="Trouern-Trend A."/>
            <person name="McMahon S.M."/>
            <person name="Schaberg P.G."/>
            <person name="Yang J."/>
            <person name="Wegrzyn J.L."/>
            <person name="Swenson N.G."/>
        </authorList>
    </citation>
    <scope>NUCLEOTIDE SEQUENCE</scope>
    <source>
        <strain evidence="8">91603</strain>
    </source>
</reference>
<dbReference type="PANTHER" id="PTHR43272:SF83">
    <property type="entry name" value="ACYL-COA SYNTHETASE LONG-CHAIN, ISOFORM J"/>
    <property type="match status" value="1"/>
</dbReference>
<organism evidence="8 9">
    <name type="scientific">Acer negundo</name>
    <name type="common">Box elder</name>
    <dbReference type="NCBI Taxonomy" id="4023"/>
    <lineage>
        <taxon>Eukaryota</taxon>
        <taxon>Viridiplantae</taxon>
        <taxon>Streptophyta</taxon>
        <taxon>Embryophyta</taxon>
        <taxon>Tracheophyta</taxon>
        <taxon>Spermatophyta</taxon>
        <taxon>Magnoliopsida</taxon>
        <taxon>eudicotyledons</taxon>
        <taxon>Gunneridae</taxon>
        <taxon>Pentapetalae</taxon>
        <taxon>rosids</taxon>
        <taxon>malvids</taxon>
        <taxon>Sapindales</taxon>
        <taxon>Sapindaceae</taxon>
        <taxon>Hippocastanoideae</taxon>
        <taxon>Acereae</taxon>
        <taxon>Acer</taxon>
    </lineage>
</organism>